<evidence type="ECO:0000256" key="1">
    <source>
        <dbReference type="ARBA" id="ARBA00004141"/>
    </source>
</evidence>
<evidence type="ECO:0000259" key="16">
    <source>
        <dbReference type="Pfam" id="PF20806"/>
    </source>
</evidence>
<feature type="non-terminal residue" evidence="17">
    <location>
        <position position="1333"/>
    </location>
</feature>
<keyword evidence="7" id="KW-0677">Repeat</keyword>
<feature type="transmembrane region" description="Helical" evidence="13">
    <location>
        <begin position="117"/>
        <end position="139"/>
    </location>
</feature>
<evidence type="ECO:0000256" key="10">
    <source>
        <dbReference type="ARBA" id="ARBA00023136"/>
    </source>
</evidence>
<dbReference type="InterPro" id="IPR022357">
    <property type="entry name" value="MIP_CS"/>
</dbReference>
<sequence length="1333" mass="145747">MQVVVTLYHALREIWTLSFLRLLLSEYVGTTVFVFASLASTLLWPQPPDLSGGAPVGPHHPLLPVPAGSPDPVHVSLTFGISVALMMACLGTAGAVHLNPAVTLSLLAGLRMSLASALLYMIAQVLGAITASGFIRSVTPPEVRGDLGLNVVTPGVSEFQAVCVEMMVTFQLVLCVFATSDQKAGLSKMAPVIVGSSVTLGHLVAIGFTGCSMNPARSLGPAIIAANFESHWVFWVGPFTGALLATMTYDLLLVPRWNSIGDWLAGVRSALVGDGGLKLNGTSDEEDGRDKTYLDEAQQTLQTNKSHQWFGASVRSEQSHIVACAPLYRWNVIKANDESGSTEVGSCRLARMQGQKSEIAEFSPCRSEYTNKYYTDRGNYGDRRYCEVGFSVDLTKDGKIVMGAPGGYFFMGQVIVAEVTTIFKESNQSLTQSLSREAQTYEDRSSSYDGYQGYSVAVGEFTGDSIPDYVAGIPHDRDASGTVKIYMGTSYNMLNWVHSFFGKQVSSYFGHSVAATDINGDGTDDIFIGAPLFMDRRKDKKLHEVGQVYLYLQKENNGFSQKPDQILTGWDLYGRFGSAIAPLGDIDQDGYDDIAVGAPFSGGDGRVYIFNGQSDGVDPQYSQVLESPFRRLPSATGFGFALRGGSDVDSNSYPGSIVCHYISAVTNVQGRIEKVSATFCCLQTTRTSPSISDKTNLQLYTSVTVPIAIYAKEFWKTSASIVKKINTIAACDLIVGAWGASKVAVYRSRTVLSAEAHIALHPDVINPDVKTCAQPHSSQLVSCFDITVCISLQGKKIPPRIVLNAELQLDRMKQRMMRRTLFVSSRQSQGHFQLTLGRDKPSVCTNFSAYLRDESEFKDKLSPILVSLSYSLDNSSSTDPEAPPAFFQGQTTAHIQTRIILDCGPDNVCVPDLKLSAEIHKESFYIGDEDPVLITVTARNEGEGAYETELHVRPPPQIHYQGVLMNREGFSMPICSQRKENGSTVVVCELSNPMKHNEQLHAGLYFSAGNLEQAEGSVVFELQLRSKNSHNPNSEAVQLKVKVSAAAVVTVRGSSSPVEYVLPIVNWQPKPHPATLEDIGPPVEHVYELHNLGPGTVNGKLSLEFPSRSHGNFLLYVFANASEENFRCLTDSPDVDVYKVAKPLTSQNDSSDDKPHLINKREVQETQSLTQGPTVVNCTTTNCMRFICVMTNLEKGRSAVVKVLSRLWVQSFLERPFEDYILQSKAEYRVTSMPYKVQPTVFPSGTAEVGFFKRTRPPQDDNEELSPDDTANSVYADMQKVISSPRRCGTPCPECSRVDFNNSIPISSRFVPINMAKASLPALRNPHVNMSSD</sequence>
<dbReference type="Gene3D" id="2.130.10.130">
    <property type="entry name" value="Integrin alpha, N-terminal"/>
    <property type="match status" value="1"/>
</dbReference>
<dbReference type="CDD" id="cd00333">
    <property type="entry name" value="MIP"/>
    <property type="match status" value="1"/>
</dbReference>
<dbReference type="Gene3D" id="2.60.40.1530">
    <property type="entry name" value="ntegrin, alpha v. Chain A, domain 4"/>
    <property type="match status" value="1"/>
</dbReference>
<keyword evidence="18" id="KW-1185">Reference proteome</keyword>
<evidence type="ECO:0000313" key="18">
    <source>
        <dbReference type="Proteomes" id="UP001166052"/>
    </source>
</evidence>
<feature type="transmembrane region" description="Helical" evidence="13">
    <location>
        <begin position="73"/>
        <end position="96"/>
    </location>
</feature>
<evidence type="ECO:0000256" key="7">
    <source>
        <dbReference type="ARBA" id="ARBA00022737"/>
    </source>
</evidence>
<evidence type="ECO:0000259" key="14">
    <source>
        <dbReference type="Pfam" id="PF08441"/>
    </source>
</evidence>
<comment type="caution">
    <text evidence="17">The sequence shown here is derived from an EMBL/GenBank/DDBJ whole genome shotgun (WGS) entry which is preliminary data.</text>
</comment>
<evidence type="ECO:0000256" key="6">
    <source>
        <dbReference type="ARBA" id="ARBA00022729"/>
    </source>
</evidence>
<feature type="non-terminal residue" evidence="17">
    <location>
        <position position="1"/>
    </location>
</feature>
<dbReference type="Pfam" id="PF00230">
    <property type="entry name" value="MIP"/>
    <property type="match status" value="1"/>
</dbReference>
<feature type="domain" description="Integrin alpha third immunoglobulin-like" evidence="16">
    <location>
        <begin position="1049"/>
        <end position="1249"/>
    </location>
</feature>
<dbReference type="Pfam" id="PF01839">
    <property type="entry name" value="FG-GAP"/>
    <property type="match status" value="2"/>
</dbReference>
<reference evidence="17" key="1">
    <citation type="journal article" date="2021" name="Cell">
        <title>Tracing the genetic footprints of vertebrate landing in non-teleost ray-finned fishes.</title>
        <authorList>
            <person name="Bi X."/>
            <person name="Wang K."/>
            <person name="Yang L."/>
            <person name="Pan H."/>
            <person name="Jiang H."/>
            <person name="Wei Q."/>
            <person name="Fang M."/>
            <person name="Yu H."/>
            <person name="Zhu C."/>
            <person name="Cai Y."/>
            <person name="He Y."/>
            <person name="Gan X."/>
            <person name="Zeng H."/>
            <person name="Yu D."/>
            <person name="Zhu Y."/>
            <person name="Jiang H."/>
            <person name="Qiu Q."/>
            <person name="Yang H."/>
            <person name="Zhang Y.E."/>
            <person name="Wang W."/>
            <person name="Zhu M."/>
            <person name="He S."/>
            <person name="Zhang G."/>
        </authorList>
    </citation>
    <scope>NUCLEOTIDE SEQUENCE</scope>
    <source>
        <strain evidence="17">Bchr_001</strain>
    </source>
</reference>
<evidence type="ECO:0000256" key="8">
    <source>
        <dbReference type="ARBA" id="ARBA00022989"/>
    </source>
</evidence>
<organism evidence="17 18">
    <name type="scientific">Polypterus senegalus</name>
    <name type="common">Senegal bichir</name>
    <dbReference type="NCBI Taxonomy" id="55291"/>
    <lineage>
        <taxon>Eukaryota</taxon>
        <taxon>Metazoa</taxon>
        <taxon>Chordata</taxon>
        <taxon>Craniata</taxon>
        <taxon>Vertebrata</taxon>
        <taxon>Euteleostomi</taxon>
        <taxon>Actinopterygii</taxon>
        <taxon>Polypteriformes</taxon>
        <taxon>Polypteridae</taxon>
        <taxon>Polypterus</taxon>
    </lineage>
</organism>
<dbReference type="Gene3D" id="2.60.40.1510">
    <property type="entry name" value="ntegrin, alpha v. Chain A, domain 3"/>
    <property type="match status" value="1"/>
</dbReference>
<dbReference type="InterPro" id="IPR048286">
    <property type="entry name" value="Integrin_alpha_Ig-like_3"/>
</dbReference>
<dbReference type="SUPFAM" id="SSF69179">
    <property type="entry name" value="Integrin domains"/>
    <property type="match status" value="3"/>
</dbReference>
<dbReference type="SUPFAM" id="SSF69318">
    <property type="entry name" value="Integrin alpha N-terminal domain"/>
    <property type="match status" value="1"/>
</dbReference>
<keyword evidence="8 13" id="KW-1133">Transmembrane helix</keyword>
<dbReference type="EMBL" id="JAAWVN010022443">
    <property type="protein sequence ID" value="MBN3293626.1"/>
    <property type="molecule type" value="Genomic_DNA"/>
</dbReference>
<feature type="transmembrane region" description="Helical" evidence="13">
    <location>
        <begin position="190"/>
        <end position="208"/>
    </location>
</feature>
<dbReference type="InterPro" id="IPR028994">
    <property type="entry name" value="Integrin_alpha_N"/>
</dbReference>
<dbReference type="SUPFAM" id="SSF81338">
    <property type="entry name" value="Aquaporin-like"/>
    <property type="match status" value="1"/>
</dbReference>
<keyword evidence="9" id="KW-0401">Integrin</keyword>
<keyword evidence="10 13" id="KW-0472">Membrane</keyword>
<gene>
    <name evidence="17" type="primary">Itga8_0</name>
    <name evidence="17" type="ORF">GTO92_0017205</name>
</gene>
<dbReference type="InterPro" id="IPR048285">
    <property type="entry name" value="Integrin_alpha_Ig-like_2"/>
</dbReference>
<evidence type="ECO:0000313" key="17">
    <source>
        <dbReference type="EMBL" id="MBN3293626.1"/>
    </source>
</evidence>
<dbReference type="Pfam" id="PF20806">
    <property type="entry name" value="Integrin_A_Ig_3"/>
    <property type="match status" value="1"/>
</dbReference>
<feature type="repeat" description="FG-GAP" evidence="12">
    <location>
        <begin position="562"/>
        <end position="619"/>
    </location>
</feature>
<feature type="repeat" description="FG-GAP" evidence="12">
    <location>
        <begin position="495"/>
        <end position="560"/>
    </location>
</feature>
<dbReference type="Pfam" id="PF20805">
    <property type="entry name" value="Integrin_A_Ig_2"/>
    <property type="match status" value="1"/>
</dbReference>
<feature type="transmembrane region" description="Helical" evidence="13">
    <location>
        <begin position="22"/>
        <end position="44"/>
    </location>
</feature>
<dbReference type="Gene3D" id="2.60.40.1460">
    <property type="entry name" value="Integrin domains. Chain A, domain 2"/>
    <property type="match status" value="1"/>
</dbReference>
<dbReference type="InterPro" id="IPR032695">
    <property type="entry name" value="Integrin_dom_sf"/>
</dbReference>
<dbReference type="InterPro" id="IPR013519">
    <property type="entry name" value="Int_alpha_beta-p"/>
</dbReference>
<comment type="similarity">
    <text evidence="3">Belongs to the MIP/aquaporin (TC 1.A.8) family.</text>
</comment>
<evidence type="ECO:0000256" key="11">
    <source>
        <dbReference type="ARBA" id="ARBA00023180"/>
    </source>
</evidence>
<keyword evidence="5 13" id="KW-0812">Transmembrane</keyword>
<dbReference type="InterPro" id="IPR013517">
    <property type="entry name" value="FG-GAP"/>
</dbReference>
<dbReference type="PROSITE" id="PS51470">
    <property type="entry name" value="FG_GAP"/>
    <property type="match status" value="3"/>
</dbReference>
<comment type="subcellular location">
    <subcellularLocation>
        <location evidence="1">Membrane</location>
        <topology evidence="1">Multi-pass membrane protein</topology>
    </subcellularLocation>
    <subcellularLocation>
        <location evidence="2">Membrane</location>
        <topology evidence="2">Single-pass type I membrane protein</topology>
    </subcellularLocation>
</comment>
<proteinExistence type="inferred from homology"/>
<evidence type="ECO:0000256" key="5">
    <source>
        <dbReference type="ARBA" id="ARBA00022692"/>
    </source>
</evidence>
<feature type="domain" description="Integrin alpha second immunoglobulin-like" evidence="15">
    <location>
        <begin position="903"/>
        <end position="1043"/>
    </location>
</feature>
<name>A0ABS2Z3J8_POLSE</name>
<feature type="domain" description="Integrin alpha first immunoglubulin-like" evidence="14">
    <location>
        <begin position="748"/>
        <end position="899"/>
    </location>
</feature>
<evidence type="ECO:0000259" key="15">
    <source>
        <dbReference type="Pfam" id="PF20805"/>
    </source>
</evidence>
<evidence type="ECO:0000256" key="3">
    <source>
        <dbReference type="ARBA" id="ARBA00006175"/>
    </source>
</evidence>
<dbReference type="PROSITE" id="PS00221">
    <property type="entry name" value="MIP"/>
    <property type="match status" value="1"/>
</dbReference>
<keyword evidence="6" id="KW-0732">Signal</keyword>
<dbReference type="Gene3D" id="1.20.1080.10">
    <property type="entry name" value="Glycerol uptake facilitator protein"/>
    <property type="match status" value="1"/>
</dbReference>
<feature type="repeat" description="FG-GAP" evidence="12">
    <location>
        <begin position="375"/>
        <end position="426"/>
    </location>
</feature>
<evidence type="ECO:0000256" key="13">
    <source>
        <dbReference type="SAM" id="Phobius"/>
    </source>
</evidence>
<evidence type="ECO:0000256" key="2">
    <source>
        <dbReference type="ARBA" id="ARBA00004479"/>
    </source>
</evidence>
<evidence type="ECO:0000256" key="12">
    <source>
        <dbReference type="PROSITE-ProRule" id="PRU00803"/>
    </source>
</evidence>
<keyword evidence="4" id="KW-0813">Transport</keyword>
<dbReference type="Proteomes" id="UP001166052">
    <property type="component" value="Unassembled WGS sequence"/>
</dbReference>
<evidence type="ECO:0000256" key="9">
    <source>
        <dbReference type="ARBA" id="ARBA00023037"/>
    </source>
</evidence>
<dbReference type="InterPro" id="IPR013649">
    <property type="entry name" value="Integrin_alpha_Ig-like_1"/>
</dbReference>
<dbReference type="PRINTS" id="PR00783">
    <property type="entry name" value="MINTRINSICP"/>
</dbReference>
<evidence type="ECO:0000256" key="4">
    <source>
        <dbReference type="ARBA" id="ARBA00022448"/>
    </source>
</evidence>
<dbReference type="PANTHER" id="PTHR23220:SF73">
    <property type="entry name" value="INTEGRIN ALPHA-IIB"/>
    <property type="match status" value="1"/>
</dbReference>
<protein>
    <submittedName>
        <fullName evidence="17">ITA8 protein</fullName>
    </submittedName>
</protein>
<dbReference type="InterPro" id="IPR023271">
    <property type="entry name" value="Aquaporin-like"/>
</dbReference>
<dbReference type="InterPro" id="IPR000425">
    <property type="entry name" value="MIP"/>
</dbReference>
<dbReference type="SMART" id="SM00191">
    <property type="entry name" value="Int_alpha"/>
    <property type="match status" value="3"/>
</dbReference>
<dbReference type="Pfam" id="PF08441">
    <property type="entry name" value="Integrin_A_Ig_1"/>
    <property type="match status" value="1"/>
</dbReference>
<accession>A0ABS2Z3J8</accession>
<dbReference type="PANTHER" id="PTHR23220">
    <property type="entry name" value="INTEGRIN ALPHA"/>
    <property type="match status" value="1"/>
</dbReference>
<keyword evidence="11" id="KW-0325">Glycoprotein</keyword>